<keyword evidence="1" id="KW-0472">Membrane</keyword>
<evidence type="ECO:0000256" key="1">
    <source>
        <dbReference type="SAM" id="Phobius"/>
    </source>
</evidence>
<evidence type="ECO:0000313" key="2">
    <source>
        <dbReference type="EMBL" id="ADD96562.1"/>
    </source>
</evidence>
<keyword evidence="1" id="KW-0812">Transmembrane</keyword>
<dbReference type="AlphaFoldDB" id="D6PLG1"/>
<keyword evidence="1" id="KW-1133">Transmembrane helix</keyword>
<reference evidence="2" key="1">
    <citation type="journal article" date="2010" name="ISME J.">
        <title>Metagenome of the Mediterranean deep chlorophyll maximum studied by direct and fosmid library 454 pyrosequencing.</title>
        <authorList>
            <person name="Ghai R."/>
            <person name="Martin-Cuadrado A.B."/>
            <person name="Molto A.G."/>
            <person name="Heredia I.G."/>
            <person name="Cabrera R."/>
            <person name="Martin J."/>
            <person name="Verdu M."/>
            <person name="Deschamps P."/>
            <person name="Moreira D."/>
            <person name="Lopez-Garcia P."/>
            <person name="Mira A."/>
            <person name="Rodriguez-Valera F."/>
        </authorList>
    </citation>
    <scope>NUCLEOTIDE SEQUENCE</scope>
</reference>
<name>D6PLG1_9ZZZZ</name>
<feature type="transmembrane region" description="Helical" evidence="1">
    <location>
        <begin position="23"/>
        <end position="45"/>
    </location>
</feature>
<organism evidence="2">
    <name type="scientific">uncultured organism MedDCM-OCT-S11-C346</name>
    <dbReference type="NCBI Taxonomy" id="743660"/>
    <lineage>
        <taxon>unclassified sequences</taxon>
        <taxon>environmental samples</taxon>
    </lineage>
</organism>
<dbReference type="EMBL" id="GU943147">
    <property type="protein sequence ID" value="ADD96562.1"/>
    <property type="molecule type" value="Genomic_DNA"/>
</dbReference>
<protein>
    <submittedName>
        <fullName evidence="2">Uncharacterized protein</fullName>
    </submittedName>
</protein>
<sequence length="206" mass="22008">MPKPHPVASAPLAIPPEPKKPTVFGALLGGTLTIVVLAILGLGLFRFTLGLTPPTTALGIDQFAEALRGGEPNSAQADGVIISSFHSTTYPTGSENPVLLIFGEVENHRDVDIENVQIKAQLIDELGTVVATETMPIGLKFTPPEFAGLRDIHKLSEMVAIKSEQADATIAARSSRTWSIALAAPLTEIHKLEHRISLLQKETPQN</sequence>
<proteinExistence type="predicted"/>
<accession>D6PLG1</accession>